<evidence type="ECO:0000313" key="1">
    <source>
        <dbReference type="EMBL" id="TFK50205.1"/>
    </source>
</evidence>
<sequence length="94" mass="10763">MAPGCREYRTKVLRTERRPNRGGFRCQGISALTLVCCVSRIIMSSTNRLVTIVSAVTGLLRWYERRMYLSAKRGSLGVPRLSNETYFHEEQVHA</sequence>
<dbReference type="Proteomes" id="UP000305948">
    <property type="component" value="Unassembled WGS sequence"/>
</dbReference>
<keyword evidence="2" id="KW-1185">Reference proteome</keyword>
<accession>A0A5C3MZL1</accession>
<protein>
    <submittedName>
        <fullName evidence="1">Uncharacterized protein</fullName>
    </submittedName>
</protein>
<organism evidence="1 2">
    <name type="scientific">Heliocybe sulcata</name>
    <dbReference type="NCBI Taxonomy" id="5364"/>
    <lineage>
        <taxon>Eukaryota</taxon>
        <taxon>Fungi</taxon>
        <taxon>Dikarya</taxon>
        <taxon>Basidiomycota</taxon>
        <taxon>Agaricomycotina</taxon>
        <taxon>Agaricomycetes</taxon>
        <taxon>Gloeophyllales</taxon>
        <taxon>Gloeophyllaceae</taxon>
        <taxon>Heliocybe</taxon>
    </lineage>
</organism>
<reference evidence="1 2" key="1">
    <citation type="journal article" date="2019" name="Nat. Ecol. Evol.">
        <title>Megaphylogeny resolves global patterns of mushroom evolution.</title>
        <authorList>
            <person name="Varga T."/>
            <person name="Krizsan K."/>
            <person name="Foldi C."/>
            <person name="Dima B."/>
            <person name="Sanchez-Garcia M."/>
            <person name="Sanchez-Ramirez S."/>
            <person name="Szollosi G.J."/>
            <person name="Szarkandi J.G."/>
            <person name="Papp V."/>
            <person name="Albert L."/>
            <person name="Andreopoulos W."/>
            <person name="Angelini C."/>
            <person name="Antonin V."/>
            <person name="Barry K.W."/>
            <person name="Bougher N.L."/>
            <person name="Buchanan P."/>
            <person name="Buyck B."/>
            <person name="Bense V."/>
            <person name="Catcheside P."/>
            <person name="Chovatia M."/>
            <person name="Cooper J."/>
            <person name="Damon W."/>
            <person name="Desjardin D."/>
            <person name="Finy P."/>
            <person name="Geml J."/>
            <person name="Haridas S."/>
            <person name="Hughes K."/>
            <person name="Justo A."/>
            <person name="Karasinski D."/>
            <person name="Kautmanova I."/>
            <person name="Kiss B."/>
            <person name="Kocsube S."/>
            <person name="Kotiranta H."/>
            <person name="LaButti K.M."/>
            <person name="Lechner B.E."/>
            <person name="Liimatainen K."/>
            <person name="Lipzen A."/>
            <person name="Lukacs Z."/>
            <person name="Mihaltcheva S."/>
            <person name="Morgado L.N."/>
            <person name="Niskanen T."/>
            <person name="Noordeloos M.E."/>
            <person name="Ohm R.A."/>
            <person name="Ortiz-Santana B."/>
            <person name="Ovrebo C."/>
            <person name="Racz N."/>
            <person name="Riley R."/>
            <person name="Savchenko A."/>
            <person name="Shiryaev A."/>
            <person name="Soop K."/>
            <person name="Spirin V."/>
            <person name="Szebenyi C."/>
            <person name="Tomsovsky M."/>
            <person name="Tulloss R.E."/>
            <person name="Uehling J."/>
            <person name="Grigoriev I.V."/>
            <person name="Vagvolgyi C."/>
            <person name="Papp T."/>
            <person name="Martin F.M."/>
            <person name="Miettinen O."/>
            <person name="Hibbett D.S."/>
            <person name="Nagy L.G."/>
        </authorList>
    </citation>
    <scope>NUCLEOTIDE SEQUENCE [LARGE SCALE GENOMIC DNA]</scope>
    <source>
        <strain evidence="1 2">OMC1185</strain>
    </source>
</reference>
<gene>
    <name evidence="1" type="ORF">OE88DRAFT_333834</name>
</gene>
<evidence type="ECO:0000313" key="2">
    <source>
        <dbReference type="Proteomes" id="UP000305948"/>
    </source>
</evidence>
<name>A0A5C3MZL1_9AGAM</name>
<proteinExistence type="predicted"/>
<dbReference type="EMBL" id="ML213514">
    <property type="protein sequence ID" value="TFK50205.1"/>
    <property type="molecule type" value="Genomic_DNA"/>
</dbReference>
<dbReference type="AlphaFoldDB" id="A0A5C3MZL1"/>